<accession>A0A1J6IBU5</accession>
<reference evidence="7" key="1">
    <citation type="submission" date="2016-11" db="EMBL/GenBank/DDBJ databases">
        <title>The genome of Nicotiana attenuata.</title>
        <authorList>
            <person name="Xu S."/>
            <person name="Brockmoeller T."/>
            <person name="Gaquerel E."/>
            <person name="Navarro A."/>
            <person name="Kuhl H."/>
            <person name="Gase K."/>
            <person name="Ling Z."/>
            <person name="Zhou W."/>
            <person name="Kreitzer C."/>
            <person name="Stanke M."/>
            <person name="Tang H."/>
            <person name="Lyons E."/>
            <person name="Pandey P."/>
            <person name="Pandey S.P."/>
            <person name="Timmermann B."/>
            <person name="Baldwin I.T."/>
        </authorList>
    </citation>
    <scope>NUCLEOTIDE SEQUENCE [LARGE SCALE GENOMIC DNA]</scope>
    <source>
        <strain evidence="7">UT</strain>
    </source>
</reference>
<dbReference type="AlphaFoldDB" id="A0A1J6IBU5"/>
<sequence length="125" mass="13872">MEMTKLHGLVVLNLSGNQIIGQIQENISSLRQLASLDLSSKAFWCHIPSSMGSMLFLSYLYFSNNNLSGMVPYKGQMTTFTESAFEGNLHFCGAPLLLLYQNGNSDNTTILENDSSDEFLDNGFM</sequence>
<protein>
    <submittedName>
        <fullName evidence="7">Serinethreonine-protein kinase bri1-like 1</fullName>
    </submittedName>
</protein>
<keyword evidence="4" id="KW-1133">Transmembrane helix</keyword>
<dbReference type="EMBL" id="MJEQ01037188">
    <property type="protein sequence ID" value="OIT02509.1"/>
    <property type="molecule type" value="Genomic_DNA"/>
</dbReference>
<comment type="caution">
    <text evidence="7">The sequence shown here is derived from an EMBL/GenBank/DDBJ whole genome shotgun (WGS) entry which is preliminary data.</text>
</comment>
<evidence type="ECO:0000313" key="7">
    <source>
        <dbReference type="EMBL" id="OIT02509.1"/>
    </source>
</evidence>
<evidence type="ECO:0000313" key="8">
    <source>
        <dbReference type="Proteomes" id="UP000187609"/>
    </source>
</evidence>
<keyword evidence="6" id="KW-0325">Glycoprotein</keyword>
<evidence type="ECO:0000256" key="6">
    <source>
        <dbReference type="ARBA" id="ARBA00023180"/>
    </source>
</evidence>
<dbReference type="SUPFAM" id="SSF52058">
    <property type="entry name" value="L domain-like"/>
    <property type="match status" value="1"/>
</dbReference>
<organism evidence="7 8">
    <name type="scientific">Nicotiana attenuata</name>
    <name type="common">Coyote tobacco</name>
    <dbReference type="NCBI Taxonomy" id="49451"/>
    <lineage>
        <taxon>Eukaryota</taxon>
        <taxon>Viridiplantae</taxon>
        <taxon>Streptophyta</taxon>
        <taxon>Embryophyta</taxon>
        <taxon>Tracheophyta</taxon>
        <taxon>Spermatophyta</taxon>
        <taxon>Magnoliopsida</taxon>
        <taxon>eudicotyledons</taxon>
        <taxon>Gunneridae</taxon>
        <taxon>Pentapetalae</taxon>
        <taxon>asterids</taxon>
        <taxon>lamiids</taxon>
        <taxon>Solanales</taxon>
        <taxon>Solanaceae</taxon>
        <taxon>Nicotianoideae</taxon>
        <taxon>Nicotianeae</taxon>
        <taxon>Nicotiana</taxon>
    </lineage>
</organism>
<keyword evidence="5" id="KW-0472">Membrane</keyword>
<comment type="subcellular location">
    <subcellularLocation>
        <location evidence="1">Membrane</location>
        <topology evidence="1">Single-pass type I membrane protein</topology>
    </subcellularLocation>
</comment>
<dbReference type="GO" id="GO:0016020">
    <property type="term" value="C:membrane"/>
    <property type="evidence" value="ECO:0007669"/>
    <property type="project" value="UniProtKB-SubCell"/>
</dbReference>
<dbReference type="SMR" id="A0A1J6IBU5"/>
<dbReference type="PANTHER" id="PTHR48063">
    <property type="entry name" value="LRR RECEPTOR-LIKE KINASE"/>
    <property type="match status" value="1"/>
</dbReference>
<keyword evidence="3" id="KW-0732">Signal</keyword>
<proteinExistence type="predicted"/>
<evidence type="ECO:0000256" key="4">
    <source>
        <dbReference type="ARBA" id="ARBA00022989"/>
    </source>
</evidence>
<evidence type="ECO:0000256" key="2">
    <source>
        <dbReference type="ARBA" id="ARBA00022692"/>
    </source>
</evidence>
<dbReference type="InterPro" id="IPR046956">
    <property type="entry name" value="RLP23-like"/>
</dbReference>
<keyword evidence="2" id="KW-0812">Transmembrane</keyword>
<dbReference type="PANTHER" id="PTHR48063:SF16">
    <property type="entry name" value="LRR RECEPTOR-LIKE SERINE_THREONINE-PROTEIN KINASE GSO1"/>
    <property type="match status" value="1"/>
</dbReference>
<dbReference type="InterPro" id="IPR001611">
    <property type="entry name" value="Leu-rich_rpt"/>
</dbReference>
<dbReference type="Proteomes" id="UP000187609">
    <property type="component" value="Unassembled WGS sequence"/>
</dbReference>
<dbReference type="Gene3D" id="3.80.10.10">
    <property type="entry name" value="Ribonuclease Inhibitor"/>
    <property type="match status" value="1"/>
</dbReference>
<name>A0A1J6IBU5_NICAT</name>
<evidence type="ECO:0000256" key="3">
    <source>
        <dbReference type="ARBA" id="ARBA00022729"/>
    </source>
</evidence>
<evidence type="ECO:0000256" key="1">
    <source>
        <dbReference type="ARBA" id="ARBA00004479"/>
    </source>
</evidence>
<dbReference type="Pfam" id="PF00560">
    <property type="entry name" value="LRR_1"/>
    <property type="match status" value="2"/>
</dbReference>
<dbReference type="GO" id="GO:0016301">
    <property type="term" value="F:kinase activity"/>
    <property type="evidence" value="ECO:0007669"/>
    <property type="project" value="UniProtKB-KW"/>
</dbReference>
<dbReference type="Gramene" id="OIT02509">
    <property type="protein sequence ID" value="OIT02509"/>
    <property type="gene ID" value="A4A49_54935"/>
</dbReference>
<gene>
    <name evidence="7" type="primary">BRL1</name>
    <name evidence="7" type="ORF">A4A49_54935</name>
</gene>
<evidence type="ECO:0000256" key="5">
    <source>
        <dbReference type="ARBA" id="ARBA00023136"/>
    </source>
</evidence>
<dbReference type="OMA" id="WCHIPSS"/>
<dbReference type="InterPro" id="IPR032675">
    <property type="entry name" value="LRR_dom_sf"/>
</dbReference>
<keyword evidence="8" id="KW-1185">Reference proteome</keyword>